<evidence type="ECO:0000256" key="5">
    <source>
        <dbReference type="ARBA" id="ARBA00023004"/>
    </source>
</evidence>
<dbReference type="InterPro" id="IPR034391">
    <property type="entry name" value="AdoMet-like_SPASM_containing"/>
</dbReference>
<dbReference type="InterPro" id="IPR007197">
    <property type="entry name" value="rSAM"/>
</dbReference>
<dbReference type="Gene3D" id="3.20.20.70">
    <property type="entry name" value="Aldolase class I"/>
    <property type="match status" value="1"/>
</dbReference>
<dbReference type="SFLD" id="SFLDS00029">
    <property type="entry name" value="Radical_SAM"/>
    <property type="match status" value="1"/>
</dbReference>
<dbReference type="EMBL" id="BMJS01000005">
    <property type="protein sequence ID" value="GGF92272.1"/>
    <property type="molecule type" value="Genomic_DNA"/>
</dbReference>
<dbReference type="CDD" id="cd21109">
    <property type="entry name" value="SPASM"/>
    <property type="match status" value="1"/>
</dbReference>
<evidence type="ECO:0000256" key="2">
    <source>
        <dbReference type="ARBA" id="ARBA00022485"/>
    </source>
</evidence>
<dbReference type="GO" id="GO:0003824">
    <property type="term" value="F:catalytic activity"/>
    <property type="evidence" value="ECO:0007669"/>
    <property type="project" value="InterPro"/>
</dbReference>
<dbReference type="Pfam" id="PF13186">
    <property type="entry name" value="SPASM"/>
    <property type="match status" value="1"/>
</dbReference>
<name>A0A8J2Z354_9GAMM</name>
<dbReference type="InterPro" id="IPR023885">
    <property type="entry name" value="4Fe4S-binding_SPASM_dom"/>
</dbReference>
<dbReference type="CDD" id="cd01335">
    <property type="entry name" value="Radical_SAM"/>
    <property type="match status" value="1"/>
</dbReference>
<organism evidence="8 9">
    <name type="scientific">Cysteiniphilum litorale</name>
    <dbReference type="NCBI Taxonomy" id="2056700"/>
    <lineage>
        <taxon>Bacteria</taxon>
        <taxon>Pseudomonadati</taxon>
        <taxon>Pseudomonadota</taxon>
        <taxon>Gammaproteobacteria</taxon>
        <taxon>Thiotrichales</taxon>
        <taxon>Fastidiosibacteraceae</taxon>
        <taxon>Cysteiniphilum</taxon>
    </lineage>
</organism>
<dbReference type="Pfam" id="PF04055">
    <property type="entry name" value="Radical_SAM"/>
    <property type="match status" value="1"/>
</dbReference>
<dbReference type="RefSeq" id="WP_117003773.1">
    <property type="nucleotide sequence ID" value="NZ_BMJS01000005.1"/>
</dbReference>
<sequence length="344" mass="39177">MNNHNLWRVTIDTNPDDCNLSCIMCEDHSPYSNTQKDRIRNRLPKRRMPFELVEKVFAEAKALGVKEIIPSTMGEPLIYPHFERIIALCHQHQLKLNLTTNGTFPKKGVDEWAKLIIPIGSDVKISWNGATKATQEKIMLKTKWEKVLSNLKTFIRIRDEIAAAGGNYCSVTLQLTFMEENLNELDKIVELGVSLGVDRIKGHQLWTHNFPMLQKQSLRKDSDAIARWNIAVEKAQALSKRQTLPNGKYIKLVNFDHLEDSAVNNLSPSGVCPFLGKEAWIASDGRFNPCCAPEKERRALGDFGNLHVNSLNEIFNCDAYKKLCQNYMQHTVCQKCNMRQVPVA</sequence>
<evidence type="ECO:0000256" key="4">
    <source>
        <dbReference type="ARBA" id="ARBA00022723"/>
    </source>
</evidence>
<reference evidence="8" key="2">
    <citation type="submission" date="2020-09" db="EMBL/GenBank/DDBJ databases">
        <authorList>
            <person name="Sun Q."/>
            <person name="Zhou Y."/>
        </authorList>
    </citation>
    <scope>NUCLEOTIDE SEQUENCE</scope>
    <source>
        <strain evidence="8">CGMCC 1.15758</strain>
    </source>
</reference>
<dbReference type="Proteomes" id="UP000636949">
    <property type="component" value="Unassembled WGS sequence"/>
</dbReference>
<dbReference type="PANTHER" id="PTHR11228:SF7">
    <property type="entry name" value="PQQA PEPTIDE CYCLASE"/>
    <property type="match status" value="1"/>
</dbReference>
<evidence type="ECO:0000313" key="9">
    <source>
        <dbReference type="Proteomes" id="UP000636949"/>
    </source>
</evidence>
<gene>
    <name evidence="8" type="ORF">GCM10010995_06800</name>
</gene>
<comment type="cofactor">
    <cofactor evidence="1">
        <name>[4Fe-4S] cluster</name>
        <dbReference type="ChEBI" id="CHEBI:49883"/>
    </cofactor>
</comment>
<dbReference type="InterPro" id="IPR013785">
    <property type="entry name" value="Aldolase_TIM"/>
</dbReference>
<proteinExistence type="predicted"/>
<evidence type="ECO:0000256" key="3">
    <source>
        <dbReference type="ARBA" id="ARBA00022691"/>
    </source>
</evidence>
<reference evidence="8" key="1">
    <citation type="journal article" date="2014" name="Int. J. Syst. Evol. Microbiol.">
        <title>Complete genome sequence of Corynebacterium casei LMG S-19264T (=DSM 44701T), isolated from a smear-ripened cheese.</title>
        <authorList>
            <consortium name="US DOE Joint Genome Institute (JGI-PGF)"/>
            <person name="Walter F."/>
            <person name="Albersmeier A."/>
            <person name="Kalinowski J."/>
            <person name="Ruckert C."/>
        </authorList>
    </citation>
    <scope>NUCLEOTIDE SEQUENCE</scope>
    <source>
        <strain evidence="8">CGMCC 1.15758</strain>
    </source>
</reference>
<evidence type="ECO:0000256" key="1">
    <source>
        <dbReference type="ARBA" id="ARBA00001966"/>
    </source>
</evidence>
<feature type="domain" description="Radical SAM core" evidence="7">
    <location>
        <begin position="1"/>
        <end position="241"/>
    </location>
</feature>
<dbReference type="SFLD" id="SFLDG01387">
    <property type="entry name" value="BtrN-like_SPASM_domain_contain"/>
    <property type="match status" value="1"/>
</dbReference>
<dbReference type="InterPro" id="IPR050377">
    <property type="entry name" value="Radical_SAM_PqqE_MftC-like"/>
</dbReference>
<evidence type="ECO:0000259" key="7">
    <source>
        <dbReference type="PROSITE" id="PS51918"/>
    </source>
</evidence>
<dbReference type="GO" id="GO:0046872">
    <property type="term" value="F:metal ion binding"/>
    <property type="evidence" value="ECO:0007669"/>
    <property type="project" value="UniProtKB-KW"/>
</dbReference>
<keyword evidence="4" id="KW-0479">Metal-binding</keyword>
<keyword evidence="2" id="KW-0004">4Fe-4S</keyword>
<dbReference type="PANTHER" id="PTHR11228">
    <property type="entry name" value="RADICAL SAM DOMAIN PROTEIN"/>
    <property type="match status" value="1"/>
</dbReference>
<evidence type="ECO:0000256" key="6">
    <source>
        <dbReference type="ARBA" id="ARBA00023014"/>
    </source>
</evidence>
<dbReference type="AlphaFoldDB" id="A0A8J2Z354"/>
<protein>
    <recommendedName>
        <fullName evidence="7">Radical SAM core domain-containing protein</fullName>
    </recommendedName>
</protein>
<dbReference type="SUPFAM" id="SSF102114">
    <property type="entry name" value="Radical SAM enzymes"/>
    <property type="match status" value="1"/>
</dbReference>
<dbReference type="OrthoDB" id="9810775at2"/>
<keyword evidence="9" id="KW-1185">Reference proteome</keyword>
<dbReference type="InterPro" id="IPR058240">
    <property type="entry name" value="rSAM_sf"/>
</dbReference>
<comment type="caution">
    <text evidence="8">The sequence shown here is derived from an EMBL/GenBank/DDBJ whole genome shotgun (WGS) entry which is preliminary data.</text>
</comment>
<dbReference type="SFLD" id="SFLDG01067">
    <property type="entry name" value="SPASM/twitch_domain_containing"/>
    <property type="match status" value="1"/>
</dbReference>
<keyword evidence="6" id="KW-0411">Iron-sulfur</keyword>
<keyword evidence="5" id="KW-0408">Iron</keyword>
<dbReference type="PROSITE" id="PS51918">
    <property type="entry name" value="RADICAL_SAM"/>
    <property type="match status" value="1"/>
</dbReference>
<keyword evidence="3" id="KW-0949">S-adenosyl-L-methionine</keyword>
<evidence type="ECO:0000313" key="8">
    <source>
        <dbReference type="EMBL" id="GGF92272.1"/>
    </source>
</evidence>
<dbReference type="GO" id="GO:0051536">
    <property type="term" value="F:iron-sulfur cluster binding"/>
    <property type="evidence" value="ECO:0007669"/>
    <property type="project" value="UniProtKB-KW"/>
</dbReference>
<accession>A0A8J2Z354</accession>